<protein>
    <submittedName>
        <fullName evidence="2">Uncharacterized protein</fullName>
    </submittedName>
</protein>
<reference evidence="3" key="1">
    <citation type="journal article" date="2019" name="Int. J. Syst. Evol. Microbiol.">
        <title>The Global Catalogue of Microorganisms (GCM) 10K type strain sequencing project: providing services to taxonomists for standard genome sequencing and annotation.</title>
        <authorList>
            <consortium name="The Broad Institute Genomics Platform"/>
            <consortium name="The Broad Institute Genome Sequencing Center for Infectious Disease"/>
            <person name="Wu L."/>
            <person name="Ma J."/>
        </authorList>
    </citation>
    <scope>NUCLEOTIDE SEQUENCE [LARGE SCALE GENOMIC DNA]</scope>
    <source>
        <strain evidence="3">NBRC 108755</strain>
    </source>
</reference>
<keyword evidence="1" id="KW-0812">Transmembrane</keyword>
<keyword evidence="1" id="KW-1133">Transmembrane helix</keyword>
<comment type="caution">
    <text evidence="2">The sequence shown here is derived from an EMBL/GenBank/DDBJ whole genome shotgun (WGS) entry which is preliminary data.</text>
</comment>
<evidence type="ECO:0000256" key="1">
    <source>
        <dbReference type="SAM" id="Phobius"/>
    </source>
</evidence>
<feature type="transmembrane region" description="Helical" evidence="1">
    <location>
        <begin position="53"/>
        <end position="73"/>
    </location>
</feature>
<dbReference type="Proteomes" id="UP001157069">
    <property type="component" value="Unassembled WGS sequence"/>
</dbReference>
<dbReference type="InterPro" id="IPR036927">
    <property type="entry name" value="Cyt_c_oxase-like_su1_sf"/>
</dbReference>
<keyword evidence="3" id="KW-1185">Reference proteome</keyword>
<dbReference type="EMBL" id="BSVA01000001">
    <property type="protein sequence ID" value="GMA91953.1"/>
    <property type="molecule type" value="Genomic_DNA"/>
</dbReference>
<evidence type="ECO:0000313" key="2">
    <source>
        <dbReference type="EMBL" id="GMA91953.1"/>
    </source>
</evidence>
<keyword evidence="1" id="KW-0472">Membrane</keyword>
<sequence>MTALRSYGAGALGAALLVIGIVVVTTQPVGFGWTAYAPLTDATFSPPFPTPAMWIGGALAAVGLALLAGWVGFRLGRRGPRPDPTQIVQTPRDL</sequence>
<dbReference type="SUPFAM" id="SSF81442">
    <property type="entry name" value="Cytochrome c oxidase subunit I-like"/>
    <property type="match status" value="1"/>
</dbReference>
<feature type="transmembrane region" description="Helical" evidence="1">
    <location>
        <begin position="12"/>
        <end position="33"/>
    </location>
</feature>
<gene>
    <name evidence="2" type="ORF">GCM10025869_24820</name>
</gene>
<name>A0ABQ6JX39_9MICO</name>
<evidence type="ECO:0000313" key="3">
    <source>
        <dbReference type="Proteomes" id="UP001157069"/>
    </source>
</evidence>
<dbReference type="RefSeq" id="WP_284300529.1">
    <property type="nucleotide sequence ID" value="NZ_BSVA01000001.1"/>
</dbReference>
<proteinExistence type="predicted"/>
<organism evidence="2 3">
    <name type="scientific">Homoserinibacter gongjuensis</name>
    <dbReference type="NCBI Taxonomy" id="1162968"/>
    <lineage>
        <taxon>Bacteria</taxon>
        <taxon>Bacillati</taxon>
        <taxon>Actinomycetota</taxon>
        <taxon>Actinomycetes</taxon>
        <taxon>Micrococcales</taxon>
        <taxon>Microbacteriaceae</taxon>
        <taxon>Homoserinibacter</taxon>
    </lineage>
</organism>
<accession>A0ABQ6JX39</accession>